<keyword evidence="2" id="KW-1185">Reference proteome</keyword>
<comment type="caution">
    <text evidence="1">The sequence shown here is derived from an EMBL/GenBank/DDBJ whole genome shotgun (WGS) entry which is preliminary data.</text>
</comment>
<dbReference type="Proteomes" id="UP000327468">
    <property type="component" value="Chromosome 17"/>
</dbReference>
<organism evidence="1 2">
    <name type="scientific">Pangasianodon hypophthalmus</name>
    <name type="common">Striped catfish</name>
    <name type="synonym">Helicophagus hypophthalmus</name>
    <dbReference type="NCBI Taxonomy" id="310915"/>
    <lineage>
        <taxon>Eukaryota</taxon>
        <taxon>Metazoa</taxon>
        <taxon>Chordata</taxon>
        <taxon>Craniata</taxon>
        <taxon>Vertebrata</taxon>
        <taxon>Euteleostomi</taxon>
        <taxon>Actinopterygii</taxon>
        <taxon>Neopterygii</taxon>
        <taxon>Teleostei</taxon>
        <taxon>Ostariophysi</taxon>
        <taxon>Siluriformes</taxon>
        <taxon>Pangasiidae</taxon>
        <taxon>Pangasianodon</taxon>
    </lineage>
</organism>
<reference evidence="1 2" key="1">
    <citation type="submission" date="2019-06" db="EMBL/GenBank/DDBJ databases">
        <title>A chromosome-scale genome assembly of the striped catfish, Pangasianodon hypophthalmus.</title>
        <authorList>
            <person name="Wen M."/>
            <person name="Zahm M."/>
            <person name="Roques C."/>
            <person name="Cabau C."/>
            <person name="Klopp C."/>
            <person name="Donnadieu C."/>
            <person name="Jouanno E."/>
            <person name="Avarre J.-C."/>
            <person name="Campet M."/>
            <person name="Ha T.T.T."/>
            <person name="Dugue R."/>
            <person name="Lampietro C."/>
            <person name="Louis A."/>
            <person name="Herpin A."/>
            <person name="Echchiki A."/>
            <person name="Berthelot C."/>
            <person name="Parey E."/>
            <person name="Roest-Crollius H."/>
            <person name="Braasch I."/>
            <person name="Postlethwait J."/>
            <person name="Bobe J."/>
            <person name="Montfort J."/>
            <person name="Bouchez O."/>
            <person name="Begum T."/>
            <person name="Schartl M."/>
            <person name="Guiguen Y."/>
        </authorList>
    </citation>
    <scope>NUCLEOTIDE SEQUENCE [LARGE SCALE GENOMIC DNA]</scope>
    <source>
        <strain evidence="1 2">Indonesia</strain>
        <tissue evidence="1">Blood</tissue>
    </source>
</reference>
<dbReference type="EMBL" id="VFJC01000018">
    <property type="protein sequence ID" value="KAB5543260.1"/>
    <property type="molecule type" value="Genomic_DNA"/>
</dbReference>
<sequence>MSAPAPASVPGWSPSQADRRIQALERDRTCAWSILDTMEMLNCLQHVQHVLLNT</sequence>
<name>A0A5N5LKX6_PANHP</name>
<dbReference type="AlphaFoldDB" id="A0A5N5LKX6"/>
<proteinExistence type="predicted"/>
<gene>
    <name evidence="1" type="ORF">PHYPO_G00077060</name>
</gene>
<accession>A0A5N5LKX6</accession>
<evidence type="ECO:0000313" key="2">
    <source>
        <dbReference type="Proteomes" id="UP000327468"/>
    </source>
</evidence>
<evidence type="ECO:0000313" key="1">
    <source>
        <dbReference type="EMBL" id="KAB5543260.1"/>
    </source>
</evidence>
<protein>
    <submittedName>
        <fullName evidence="1">Uncharacterized protein</fullName>
    </submittedName>
</protein>